<dbReference type="Gene3D" id="3.10.180.10">
    <property type="entry name" value="2,3-Dihydroxybiphenyl 1,2-Dioxygenase, domain 1"/>
    <property type="match status" value="1"/>
</dbReference>
<dbReference type="InterPro" id="IPR029068">
    <property type="entry name" value="Glyas_Bleomycin-R_OHBP_Dase"/>
</dbReference>
<dbReference type="PROSITE" id="PS51819">
    <property type="entry name" value="VOC"/>
    <property type="match status" value="1"/>
</dbReference>
<dbReference type="RefSeq" id="WP_012723204.1">
    <property type="nucleotide sequence ID" value="NZ_RBRE01000094.1"/>
</dbReference>
<dbReference type="Proteomes" id="UP000277236">
    <property type="component" value="Unassembled WGS sequence"/>
</dbReference>
<name>A0A3M4LFU6_PSECI</name>
<dbReference type="OrthoDB" id="6909416at2"/>
<dbReference type="EMBL" id="RBRE01000094">
    <property type="protein sequence ID" value="RMQ40388.1"/>
    <property type="molecule type" value="Genomic_DNA"/>
</dbReference>
<dbReference type="InterPro" id="IPR004360">
    <property type="entry name" value="Glyas_Fos-R_dOase_dom"/>
</dbReference>
<dbReference type="SUPFAM" id="SSF54593">
    <property type="entry name" value="Glyoxalase/Bleomycin resistance protein/Dihydroxybiphenyl dioxygenase"/>
    <property type="match status" value="1"/>
</dbReference>
<dbReference type="InterPro" id="IPR037523">
    <property type="entry name" value="VOC_core"/>
</dbReference>
<evidence type="ECO:0000259" key="1">
    <source>
        <dbReference type="PROSITE" id="PS51819"/>
    </source>
</evidence>
<feature type="domain" description="VOC" evidence="1">
    <location>
        <begin position="158"/>
        <end position="275"/>
    </location>
</feature>
<proteinExistence type="predicted"/>
<sequence>MNIIGLQYLTFGVEDLAAAHRYLLDYGLDVSEYDPEVGGTYIALDSTGVIVRRSDHSGLPPLPPGACSPCLRETHYGVADDATLVQLYRLLGADREVSVDADGTLHCLDDSGFGIAFQRARRQPIHAPRLGFNVPGQTPGRAPNDCGADPSAVIKPRSLSHVVYFVEDAAKAEAFYRRLGFVVTDRLNQLGPFMRPAGTHDHHTLFMLHSHNEHMVGCNHFTFHFGSAGEVLQQGWRFQQKGYQSFWGPGRHLMGSNFFWYFNSPFGAVMEFDADMDHHDDSWVPRALEPGADNSQIFLFEGVDKWAPGE</sequence>
<reference evidence="2 3" key="1">
    <citation type="submission" date="2018-08" db="EMBL/GenBank/DDBJ databases">
        <title>Recombination of ecologically and evolutionarily significant loci maintains genetic cohesion in the Pseudomonas syringae species complex.</title>
        <authorList>
            <person name="Dillon M."/>
            <person name="Thakur S."/>
            <person name="Almeida R.N.D."/>
            <person name="Weir B.S."/>
            <person name="Guttman D.S."/>
        </authorList>
    </citation>
    <scope>NUCLEOTIDE SEQUENCE [LARGE SCALE GENOMIC DNA]</scope>
    <source>
        <strain evidence="2 3">ICMP 3353</strain>
    </source>
</reference>
<organism evidence="2 3">
    <name type="scientific">Pseudomonas cichorii</name>
    <dbReference type="NCBI Taxonomy" id="36746"/>
    <lineage>
        <taxon>Bacteria</taxon>
        <taxon>Pseudomonadati</taxon>
        <taxon>Pseudomonadota</taxon>
        <taxon>Gammaproteobacteria</taxon>
        <taxon>Pseudomonadales</taxon>
        <taxon>Pseudomonadaceae</taxon>
        <taxon>Pseudomonas</taxon>
    </lineage>
</organism>
<protein>
    <submittedName>
        <fullName evidence="2">Putative glyoxalase</fullName>
    </submittedName>
</protein>
<evidence type="ECO:0000313" key="2">
    <source>
        <dbReference type="EMBL" id="RMQ40388.1"/>
    </source>
</evidence>
<evidence type="ECO:0000313" key="3">
    <source>
        <dbReference type="Proteomes" id="UP000277236"/>
    </source>
</evidence>
<dbReference type="Pfam" id="PF00903">
    <property type="entry name" value="Glyoxalase"/>
    <property type="match status" value="1"/>
</dbReference>
<accession>A0A3M4LFU6</accession>
<comment type="caution">
    <text evidence="2">The sequence shown here is derived from an EMBL/GenBank/DDBJ whole genome shotgun (WGS) entry which is preliminary data.</text>
</comment>
<dbReference type="AlphaFoldDB" id="A0A3M4LFU6"/>
<gene>
    <name evidence="2" type="ORF">ALQ04_03083</name>
</gene>